<protein>
    <submittedName>
        <fullName evidence="8">451_t:CDS:1</fullName>
    </submittedName>
</protein>
<evidence type="ECO:0000256" key="3">
    <source>
        <dbReference type="ARBA" id="ARBA00022723"/>
    </source>
</evidence>
<evidence type="ECO:0000256" key="2">
    <source>
        <dbReference type="ARBA" id="ARBA00004123"/>
    </source>
</evidence>
<dbReference type="InterPro" id="IPR041667">
    <property type="entry name" value="Cupin_8"/>
</dbReference>
<evidence type="ECO:0000256" key="4">
    <source>
        <dbReference type="ARBA" id="ARBA00023002"/>
    </source>
</evidence>
<comment type="subcellular location">
    <subcellularLocation>
        <location evidence="2">Nucleus</location>
    </subcellularLocation>
</comment>
<evidence type="ECO:0000256" key="1">
    <source>
        <dbReference type="ARBA" id="ARBA00001954"/>
    </source>
</evidence>
<dbReference type="FunFam" id="2.60.120.650:FF:000046">
    <property type="entry name" value="JmjC domain-containing protein D"/>
    <property type="match status" value="1"/>
</dbReference>
<dbReference type="SMART" id="SM00558">
    <property type="entry name" value="JmjC"/>
    <property type="match status" value="1"/>
</dbReference>
<dbReference type="GO" id="GO:0005634">
    <property type="term" value="C:nucleus"/>
    <property type="evidence" value="ECO:0007669"/>
    <property type="project" value="UniProtKB-SubCell"/>
</dbReference>
<reference evidence="8" key="1">
    <citation type="submission" date="2021-06" db="EMBL/GenBank/DDBJ databases">
        <authorList>
            <person name="Kallberg Y."/>
            <person name="Tangrot J."/>
            <person name="Rosling A."/>
        </authorList>
    </citation>
    <scope>NUCLEOTIDE SEQUENCE</scope>
    <source>
        <strain evidence="8">MT106</strain>
    </source>
</reference>
<dbReference type="OrthoDB" id="47172at2759"/>
<keyword evidence="3" id="KW-0479">Metal-binding</keyword>
<dbReference type="SUPFAM" id="SSF51197">
    <property type="entry name" value="Clavaminate synthase-like"/>
    <property type="match status" value="1"/>
</dbReference>
<keyword evidence="9" id="KW-1185">Reference proteome</keyword>
<feature type="domain" description="JmjC" evidence="7">
    <location>
        <begin position="266"/>
        <end position="411"/>
    </location>
</feature>
<evidence type="ECO:0000259" key="7">
    <source>
        <dbReference type="PROSITE" id="PS51184"/>
    </source>
</evidence>
<organism evidence="8 9">
    <name type="scientific">Ambispora gerdemannii</name>
    <dbReference type="NCBI Taxonomy" id="144530"/>
    <lineage>
        <taxon>Eukaryota</taxon>
        <taxon>Fungi</taxon>
        <taxon>Fungi incertae sedis</taxon>
        <taxon>Mucoromycota</taxon>
        <taxon>Glomeromycotina</taxon>
        <taxon>Glomeromycetes</taxon>
        <taxon>Archaeosporales</taxon>
        <taxon>Ambisporaceae</taxon>
        <taxon>Ambispora</taxon>
    </lineage>
</organism>
<keyword evidence="6" id="KW-0539">Nucleus</keyword>
<dbReference type="Pfam" id="PF13621">
    <property type="entry name" value="Cupin_8"/>
    <property type="match status" value="1"/>
</dbReference>
<dbReference type="InterPro" id="IPR003347">
    <property type="entry name" value="JmjC_dom"/>
</dbReference>
<accession>A0A9N8ZPD2</accession>
<proteinExistence type="predicted"/>
<evidence type="ECO:0000313" key="9">
    <source>
        <dbReference type="Proteomes" id="UP000789831"/>
    </source>
</evidence>
<sequence>METTTISTSNVCNSILAKLTQDLNTGNLGEILHSCGKPTIYLLGDCITDLHSLEGNINDSKNRAKLIHLKVGSLIDLSSEKFHSYTFREVPPCWRQLHTDASLVKSICEVHLAKIIQKESEQNKIDDDAIKNAWKQVIKTLDMTLLMSGALGKGRKDLVLQLISVVEKKLRKDENSSKSFSITRPTPFIIKSSISHWPALSTRPWSNIDYLLYAAGEERIVPVEIGAKYTEETWTQKLMGFGEFVRKHIIKNHDSSQETSDNNNISYLAQHNLFDQIPRLKEDILVPDYCFVDTEPLDNVIINAWFGPKGTISPMHTDPYHNLLAQVVGEKYIRLYAPEETPNVYPFENDDLLKNTSQVDVENPDMQQFPKFSSAQYVECMLRPGDLLYIPPGCWHYVRSLSVSFSVSFWF</sequence>
<name>A0A9N8ZPD2_9GLOM</name>
<keyword evidence="5" id="KW-0408">Iron</keyword>
<comment type="caution">
    <text evidence="8">The sequence shown here is derived from an EMBL/GenBank/DDBJ whole genome shotgun (WGS) entry which is preliminary data.</text>
</comment>
<dbReference type="EMBL" id="CAJVPL010000487">
    <property type="protein sequence ID" value="CAG8502438.1"/>
    <property type="molecule type" value="Genomic_DNA"/>
</dbReference>
<gene>
    <name evidence="8" type="ORF">AGERDE_LOCUS4316</name>
</gene>
<dbReference type="GO" id="GO:0051864">
    <property type="term" value="F:histone H3K36 demethylase activity"/>
    <property type="evidence" value="ECO:0007669"/>
    <property type="project" value="TreeGrafter"/>
</dbReference>
<dbReference type="PANTHER" id="PTHR12461">
    <property type="entry name" value="HYPOXIA-INDUCIBLE FACTOR 1 ALPHA INHIBITOR-RELATED"/>
    <property type="match status" value="1"/>
</dbReference>
<evidence type="ECO:0000256" key="5">
    <source>
        <dbReference type="ARBA" id="ARBA00023004"/>
    </source>
</evidence>
<dbReference type="PANTHER" id="PTHR12461:SF106">
    <property type="entry name" value="BIFUNCTIONAL PEPTIDASE AND ARGINYL-HYDROXYLASE JMJD5"/>
    <property type="match status" value="1"/>
</dbReference>
<dbReference type="GO" id="GO:0046872">
    <property type="term" value="F:metal ion binding"/>
    <property type="evidence" value="ECO:0007669"/>
    <property type="project" value="UniProtKB-KW"/>
</dbReference>
<dbReference type="PROSITE" id="PS51184">
    <property type="entry name" value="JMJC"/>
    <property type="match status" value="1"/>
</dbReference>
<dbReference type="Proteomes" id="UP000789831">
    <property type="component" value="Unassembled WGS sequence"/>
</dbReference>
<comment type="cofactor">
    <cofactor evidence="1">
        <name>Fe(2+)</name>
        <dbReference type="ChEBI" id="CHEBI:29033"/>
    </cofactor>
</comment>
<dbReference type="AlphaFoldDB" id="A0A9N8ZPD2"/>
<evidence type="ECO:0000256" key="6">
    <source>
        <dbReference type="ARBA" id="ARBA00023242"/>
    </source>
</evidence>
<evidence type="ECO:0000313" key="8">
    <source>
        <dbReference type="EMBL" id="CAG8502438.1"/>
    </source>
</evidence>
<keyword evidence="4" id="KW-0560">Oxidoreductase</keyword>
<dbReference type="Gene3D" id="2.60.120.650">
    <property type="entry name" value="Cupin"/>
    <property type="match status" value="1"/>
</dbReference>